<evidence type="ECO:0000313" key="1">
    <source>
        <dbReference type="EMBL" id="KNZ59234.1"/>
    </source>
</evidence>
<proteinExistence type="predicted"/>
<dbReference type="EMBL" id="LAVV01006592">
    <property type="protein sequence ID" value="KNZ59234.1"/>
    <property type="molecule type" value="Genomic_DNA"/>
</dbReference>
<protein>
    <submittedName>
        <fullName evidence="1">Putative signal peptide protein</fullName>
    </submittedName>
</protein>
<sequence length="34" mass="4040">MLLSPKNVCLFSFLLICFDSSLFCKLFCFQTFWP</sequence>
<gene>
    <name evidence="1" type="ORF">VP01_177g13</name>
</gene>
<evidence type="ECO:0000313" key="2">
    <source>
        <dbReference type="Proteomes" id="UP000037035"/>
    </source>
</evidence>
<organism evidence="1 2">
    <name type="scientific">Puccinia sorghi</name>
    <dbReference type="NCBI Taxonomy" id="27349"/>
    <lineage>
        <taxon>Eukaryota</taxon>
        <taxon>Fungi</taxon>
        <taxon>Dikarya</taxon>
        <taxon>Basidiomycota</taxon>
        <taxon>Pucciniomycotina</taxon>
        <taxon>Pucciniomycetes</taxon>
        <taxon>Pucciniales</taxon>
        <taxon>Pucciniaceae</taxon>
        <taxon>Puccinia</taxon>
    </lineage>
</organism>
<comment type="caution">
    <text evidence="1">The sequence shown here is derived from an EMBL/GenBank/DDBJ whole genome shotgun (WGS) entry which is preliminary data.</text>
</comment>
<keyword evidence="2" id="KW-1185">Reference proteome</keyword>
<dbReference type="Proteomes" id="UP000037035">
    <property type="component" value="Unassembled WGS sequence"/>
</dbReference>
<dbReference type="VEuPathDB" id="FungiDB:VP01_177g13"/>
<reference evidence="1 2" key="1">
    <citation type="submission" date="2015-08" db="EMBL/GenBank/DDBJ databases">
        <title>Next Generation Sequencing and Analysis of the Genome of Puccinia sorghi L Schw, the Causal Agent of Maize Common Rust.</title>
        <authorList>
            <person name="Rochi L."/>
            <person name="Burguener G."/>
            <person name="Darino M."/>
            <person name="Turjanski A."/>
            <person name="Kreff E."/>
            <person name="Dieguez M.J."/>
            <person name="Sacco F."/>
        </authorList>
    </citation>
    <scope>NUCLEOTIDE SEQUENCE [LARGE SCALE GENOMIC DNA]</scope>
    <source>
        <strain evidence="1 2">RO10H11247</strain>
    </source>
</reference>
<dbReference type="AlphaFoldDB" id="A0A0L6VES8"/>
<name>A0A0L6VES8_9BASI</name>
<accession>A0A0L6VES8</accession>